<dbReference type="PANTHER" id="PTHR42711:SF19">
    <property type="entry name" value="DOXORUBICIN RESISTANCE ATP-BINDING PROTEIN DRRA"/>
    <property type="match status" value="1"/>
</dbReference>
<dbReference type="Pfam" id="PF13732">
    <property type="entry name" value="DrrA1-3_C"/>
    <property type="match status" value="1"/>
</dbReference>
<sequence length="330" mass="35161">MSADGIEAEGLVKRFGNLTAVDGLSLRVPAGTVLGLLGPNGAGKTTAVRILTTLTRPDAGLARVAGLDVVRRADMVRRRIGMSGQVAACDPILTGRENLVMFGRLHHLGAGEARRRADEMIERFGLGEAAGRYARTYSGGTARRFDLAATLLARPEVLFLDEPTAGLDPRSRRVMWEVIEGLVRDGTTLLLTTQYLEEAAELANRVVIMERGTVVAEGTVDELRGRIGGERIHLVLSDPADLAKADTALTAAGAGEVTAEDDSLRLTAPVRDGVRALTAVVRELDAAGIEPADLALRRPTLDDVFLALTGRRAAERPKPGRRPARGGGRR</sequence>
<dbReference type="InterPro" id="IPR005894">
    <property type="entry name" value="DrrA"/>
</dbReference>
<dbReference type="EMBL" id="JBHLUE010000011">
    <property type="protein sequence ID" value="MFC0565163.1"/>
    <property type="molecule type" value="Genomic_DNA"/>
</dbReference>
<evidence type="ECO:0000256" key="7">
    <source>
        <dbReference type="ARBA" id="ARBA00023136"/>
    </source>
</evidence>
<dbReference type="InterPro" id="IPR050763">
    <property type="entry name" value="ABC_transporter_ATP-binding"/>
</dbReference>
<feature type="domain" description="ABC transporter" evidence="10">
    <location>
        <begin position="6"/>
        <end position="236"/>
    </location>
</feature>
<dbReference type="PROSITE" id="PS50893">
    <property type="entry name" value="ABC_TRANSPORTER_2"/>
    <property type="match status" value="1"/>
</dbReference>
<dbReference type="Pfam" id="PF00005">
    <property type="entry name" value="ABC_tran"/>
    <property type="match status" value="1"/>
</dbReference>
<keyword evidence="7" id="KW-0472">Membrane</keyword>
<dbReference type="SUPFAM" id="SSF52540">
    <property type="entry name" value="P-loop containing nucleoside triphosphate hydrolases"/>
    <property type="match status" value="1"/>
</dbReference>
<keyword evidence="3" id="KW-1003">Cell membrane</keyword>
<gene>
    <name evidence="11" type="ORF">ACFFHU_13590</name>
</gene>
<reference evidence="11 12" key="1">
    <citation type="submission" date="2024-09" db="EMBL/GenBank/DDBJ databases">
        <authorList>
            <person name="Sun Q."/>
            <person name="Mori K."/>
        </authorList>
    </citation>
    <scope>NUCLEOTIDE SEQUENCE [LARGE SCALE GENOMIC DNA]</scope>
    <source>
        <strain evidence="11 12">TBRC 2205</strain>
    </source>
</reference>
<dbReference type="SMART" id="SM00382">
    <property type="entry name" value="AAA"/>
    <property type="match status" value="1"/>
</dbReference>
<keyword evidence="4" id="KW-0547">Nucleotide-binding</keyword>
<comment type="subcellular location">
    <subcellularLocation>
        <location evidence="1">Cell membrane</location>
        <topology evidence="1">Peripheral membrane protein</topology>
    </subcellularLocation>
</comment>
<keyword evidence="12" id="KW-1185">Reference proteome</keyword>
<keyword evidence="2" id="KW-0813">Transport</keyword>
<proteinExistence type="inferred from homology"/>
<evidence type="ECO:0000256" key="8">
    <source>
        <dbReference type="ARBA" id="ARBA00023251"/>
    </source>
</evidence>
<evidence type="ECO:0000256" key="4">
    <source>
        <dbReference type="ARBA" id="ARBA00022741"/>
    </source>
</evidence>
<dbReference type="GO" id="GO:0005524">
    <property type="term" value="F:ATP binding"/>
    <property type="evidence" value="ECO:0007669"/>
    <property type="project" value="UniProtKB-KW"/>
</dbReference>
<organism evidence="11 12">
    <name type="scientific">Plantactinospora siamensis</name>
    <dbReference type="NCBI Taxonomy" id="555372"/>
    <lineage>
        <taxon>Bacteria</taxon>
        <taxon>Bacillati</taxon>
        <taxon>Actinomycetota</taxon>
        <taxon>Actinomycetes</taxon>
        <taxon>Micromonosporales</taxon>
        <taxon>Micromonosporaceae</taxon>
        <taxon>Plantactinospora</taxon>
    </lineage>
</organism>
<evidence type="ECO:0000256" key="1">
    <source>
        <dbReference type="ARBA" id="ARBA00004202"/>
    </source>
</evidence>
<dbReference type="PANTHER" id="PTHR42711">
    <property type="entry name" value="ABC TRANSPORTER ATP-BINDING PROTEIN"/>
    <property type="match status" value="1"/>
</dbReference>
<keyword evidence="5 11" id="KW-0067">ATP-binding</keyword>
<dbReference type="InterPro" id="IPR025302">
    <property type="entry name" value="DrrA1/2-like_C"/>
</dbReference>
<evidence type="ECO:0000313" key="11">
    <source>
        <dbReference type="EMBL" id="MFC0565163.1"/>
    </source>
</evidence>
<evidence type="ECO:0000256" key="5">
    <source>
        <dbReference type="ARBA" id="ARBA00022840"/>
    </source>
</evidence>
<evidence type="ECO:0000256" key="9">
    <source>
        <dbReference type="ARBA" id="ARBA00049985"/>
    </source>
</evidence>
<comment type="caution">
    <text evidence="11">The sequence shown here is derived from an EMBL/GenBank/DDBJ whole genome shotgun (WGS) entry which is preliminary data.</text>
</comment>
<evidence type="ECO:0000256" key="3">
    <source>
        <dbReference type="ARBA" id="ARBA00022475"/>
    </source>
</evidence>
<dbReference type="Proteomes" id="UP001589894">
    <property type="component" value="Unassembled WGS sequence"/>
</dbReference>
<dbReference type="InterPro" id="IPR027417">
    <property type="entry name" value="P-loop_NTPase"/>
</dbReference>
<keyword evidence="6" id="KW-1278">Translocase</keyword>
<evidence type="ECO:0000256" key="2">
    <source>
        <dbReference type="ARBA" id="ARBA00022448"/>
    </source>
</evidence>
<comment type="similarity">
    <text evidence="9">Belongs to the ABC transporter superfamily. Drug exporter-1 (DrugE1) (TC 3.A.1.105) family.</text>
</comment>
<evidence type="ECO:0000313" key="12">
    <source>
        <dbReference type="Proteomes" id="UP001589894"/>
    </source>
</evidence>
<name>A0ABV6NYP7_9ACTN</name>
<dbReference type="InterPro" id="IPR003593">
    <property type="entry name" value="AAA+_ATPase"/>
</dbReference>
<evidence type="ECO:0000259" key="10">
    <source>
        <dbReference type="PROSITE" id="PS50893"/>
    </source>
</evidence>
<dbReference type="NCBIfam" id="TIGR01188">
    <property type="entry name" value="drrA"/>
    <property type="match status" value="1"/>
</dbReference>
<protein>
    <submittedName>
        <fullName evidence="11">ATP-binding cassette domain-containing protein</fullName>
    </submittedName>
</protein>
<evidence type="ECO:0000256" key="6">
    <source>
        <dbReference type="ARBA" id="ARBA00022967"/>
    </source>
</evidence>
<dbReference type="InterPro" id="IPR003439">
    <property type="entry name" value="ABC_transporter-like_ATP-bd"/>
</dbReference>
<accession>A0ABV6NYP7</accession>
<keyword evidence="8" id="KW-0046">Antibiotic resistance</keyword>
<dbReference type="RefSeq" id="WP_377338743.1">
    <property type="nucleotide sequence ID" value="NZ_JBHLUE010000011.1"/>
</dbReference>
<dbReference type="Gene3D" id="3.40.50.300">
    <property type="entry name" value="P-loop containing nucleotide triphosphate hydrolases"/>
    <property type="match status" value="1"/>
</dbReference>